<dbReference type="Pfam" id="PF08808">
    <property type="entry name" value="RES"/>
    <property type="match status" value="1"/>
</dbReference>
<protein>
    <submittedName>
        <fullName evidence="2">RES family NAD+ phosphorylase</fullName>
    </submittedName>
</protein>
<organism evidence="2 3">
    <name type="scientific">Spartinivicinus marinus</name>
    <dbReference type="NCBI Taxonomy" id="2994442"/>
    <lineage>
        <taxon>Bacteria</taxon>
        <taxon>Pseudomonadati</taxon>
        <taxon>Pseudomonadota</taxon>
        <taxon>Gammaproteobacteria</taxon>
        <taxon>Oceanospirillales</taxon>
        <taxon>Zooshikellaceae</taxon>
        <taxon>Spartinivicinus</taxon>
    </lineage>
</organism>
<dbReference type="InterPro" id="IPR014914">
    <property type="entry name" value="RES_dom"/>
</dbReference>
<dbReference type="AlphaFoldDB" id="A0A853I4N3"/>
<dbReference type="SMART" id="SM00953">
    <property type="entry name" value="RES"/>
    <property type="match status" value="1"/>
</dbReference>
<feature type="domain" description="RES" evidence="1">
    <location>
        <begin position="19"/>
        <end position="144"/>
    </location>
</feature>
<dbReference type="RefSeq" id="WP_180570871.1">
    <property type="nucleotide sequence ID" value="NZ_JACCKB010000053.1"/>
</dbReference>
<dbReference type="Proteomes" id="UP000569732">
    <property type="component" value="Unassembled WGS sequence"/>
</dbReference>
<reference evidence="2 3" key="1">
    <citation type="submission" date="2020-07" db="EMBL/GenBank/DDBJ databases">
        <title>Endozoicomonas sp. nov., isolated from sediment.</title>
        <authorList>
            <person name="Gu T."/>
        </authorList>
    </citation>
    <scope>NUCLEOTIDE SEQUENCE [LARGE SCALE GENOMIC DNA]</scope>
    <source>
        <strain evidence="2 3">SM1973</strain>
    </source>
</reference>
<evidence type="ECO:0000259" key="1">
    <source>
        <dbReference type="SMART" id="SM00953"/>
    </source>
</evidence>
<comment type="caution">
    <text evidence="2">The sequence shown here is derived from an EMBL/GenBank/DDBJ whole genome shotgun (WGS) entry which is preliminary data.</text>
</comment>
<evidence type="ECO:0000313" key="2">
    <source>
        <dbReference type="EMBL" id="NYZ68870.1"/>
    </source>
</evidence>
<accession>A0A853I4N3</accession>
<name>A0A853I4N3_9GAMM</name>
<gene>
    <name evidence="2" type="ORF">H0A36_22890</name>
</gene>
<keyword evidence="3" id="KW-1185">Reference proteome</keyword>
<sequence length="157" mass="17964">MLKGWRIAAPEYSKTPQEMLSGEEAFLFGGRWNSKGTRVVYFAESLALASMELLVHLKQSDILTQYYKLSVSFDESLAMDLDTDSLPSNWQSYEMEPDTQATGDYWVQNKLSLLLRVPSVIVPEESNYILNPEHPDFDKLDISEIVDFGFDSRLVKK</sequence>
<proteinExistence type="predicted"/>
<evidence type="ECO:0000313" key="3">
    <source>
        <dbReference type="Proteomes" id="UP000569732"/>
    </source>
</evidence>
<dbReference type="EMBL" id="JACCKB010000053">
    <property type="protein sequence ID" value="NYZ68870.1"/>
    <property type="molecule type" value="Genomic_DNA"/>
</dbReference>